<protein>
    <submittedName>
        <fullName evidence="6">Uncharacterized protein</fullName>
    </submittedName>
</protein>
<evidence type="ECO:0000313" key="6">
    <source>
        <dbReference type="EMBL" id="CAL1539470.1"/>
    </source>
</evidence>
<feature type="transmembrane region" description="Helical" evidence="5">
    <location>
        <begin position="186"/>
        <end position="205"/>
    </location>
</feature>
<dbReference type="Proteomes" id="UP001497497">
    <property type="component" value="Unassembled WGS sequence"/>
</dbReference>
<feature type="transmembrane region" description="Helical" evidence="5">
    <location>
        <begin position="128"/>
        <end position="148"/>
    </location>
</feature>
<keyword evidence="7" id="KW-1185">Reference proteome</keyword>
<gene>
    <name evidence="6" type="ORF">GSLYS_00013242001</name>
</gene>
<name>A0AAV2I0S3_LYMST</name>
<comment type="subcellular location">
    <subcellularLocation>
        <location evidence="1">Membrane</location>
        <topology evidence="1">Multi-pass membrane protein</topology>
    </subcellularLocation>
</comment>
<keyword evidence="3 5" id="KW-1133">Transmembrane helix</keyword>
<dbReference type="InterPro" id="IPR001708">
    <property type="entry name" value="YidC/ALB3/OXA1/COX18"/>
</dbReference>
<keyword evidence="2 5" id="KW-0812">Transmembrane</keyword>
<evidence type="ECO:0000256" key="1">
    <source>
        <dbReference type="ARBA" id="ARBA00004141"/>
    </source>
</evidence>
<dbReference type="PANTHER" id="PTHR12428">
    <property type="entry name" value="OXA1"/>
    <property type="match status" value="1"/>
</dbReference>
<dbReference type="PANTHER" id="PTHR12428:SF66">
    <property type="entry name" value="MITOCHONDRIAL INNER MEMBRANE PROTEIN OXA1L"/>
    <property type="match status" value="1"/>
</dbReference>
<proteinExistence type="predicted"/>
<keyword evidence="4 5" id="KW-0472">Membrane</keyword>
<organism evidence="6 7">
    <name type="scientific">Lymnaea stagnalis</name>
    <name type="common">Great pond snail</name>
    <name type="synonym">Helix stagnalis</name>
    <dbReference type="NCBI Taxonomy" id="6523"/>
    <lineage>
        <taxon>Eukaryota</taxon>
        <taxon>Metazoa</taxon>
        <taxon>Spiralia</taxon>
        <taxon>Lophotrochozoa</taxon>
        <taxon>Mollusca</taxon>
        <taxon>Gastropoda</taxon>
        <taxon>Heterobranchia</taxon>
        <taxon>Euthyneura</taxon>
        <taxon>Panpulmonata</taxon>
        <taxon>Hygrophila</taxon>
        <taxon>Lymnaeoidea</taxon>
        <taxon>Lymnaeidae</taxon>
        <taxon>Lymnaea</taxon>
    </lineage>
</organism>
<feature type="transmembrane region" description="Helical" evidence="5">
    <location>
        <begin position="225"/>
        <end position="243"/>
    </location>
</feature>
<feature type="transmembrane region" description="Helical" evidence="5">
    <location>
        <begin position="264"/>
        <end position="285"/>
    </location>
</feature>
<accession>A0AAV2I0S3</accession>
<dbReference type="GO" id="GO:0032977">
    <property type="term" value="F:membrane insertase activity"/>
    <property type="evidence" value="ECO:0007669"/>
    <property type="project" value="InterPro"/>
</dbReference>
<dbReference type="GO" id="GO:0032979">
    <property type="term" value="P:protein insertion into mitochondrial inner membrane from matrix"/>
    <property type="evidence" value="ECO:0007669"/>
    <property type="project" value="TreeGrafter"/>
</dbReference>
<reference evidence="6 7" key="1">
    <citation type="submission" date="2024-04" db="EMBL/GenBank/DDBJ databases">
        <authorList>
            <consortium name="Genoscope - CEA"/>
            <person name="William W."/>
        </authorList>
    </citation>
    <scope>NUCLEOTIDE SEQUENCE [LARGE SCALE GENOMIC DNA]</scope>
</reference>
<evidence type="ECO:0000256" key="2">
    <source>
        <dbReference type="ARBA" id="ARBA00022692"/>
    </source>
</evidence>
<evidence type="ECO:0000256" key="5">
    <source>
        <dbReference type="SAM" id="Phobius"/>
    </source>
</evidence>
<dbReference type="EMBL" id="CAXITT010000340">
    <property type="protein sequence ID" value="CAL1539470.1"/>
    <property type="molecule type" value="Genomic_DNA"/>
</dbReference>
<sequence length="316" mass="35293">MSWQTKVIALGRRPALNGTTTSSTSFCQNMKICVASPTLVHRGLHHKVYHPAPKSLSRRNPLPCHVLFTSAAPLRHISSGVIDKMTDVADLMIQEPSLGSLGIGHFWTPWGLAQQYIGLLHTGMGLPWWASIVTSPILIRACLFPLLWQAQKDYHRFETEAKRLTPDIEYERFYYVLKENAAPRKLFVANGAALILMLFAINGMATCPVPSFTHGGLLWFKDLTSADYVFGLPLVTALATLQAKPISRFFGKPKFINHQTFGSIFTAVLFAFVTKMPSAVLLYWLSHNCISIMQNELMKNARAREFLKLPPNPGAQ</sequence>
<evidence type="ECO:0000313" key="7">
    <source>
        <dbReference type="Proteomes" id="UP001497497"/>
    </source>
</evidence>
<evidence type="ECO:0000256" key="4">
    <source>
        <dbReference type="ARBA" id="ARBA00023136"/>
    </source>
</evidence>
<comment type="caution">
    <text evidence="6">The sequence shown here is derived from an EMBL/GenBank/DDBJ whole genome shotgun (WGS) entry which is preliminary data.</text>
</comment>
<dbReference type="GO" id="GO:0005743">
    <property type="term" value="C:mitochondrial inner membrane"/>
    <property type="evidence" value="ECO:0007669"/>
    <property type="project" value="TreeGrafter"/>
</dbReference>
<dbReference type="AlphaFoldDB" id="A0AAV2I0S3"/>
<evidence type="ECO:0000256" key="3">
    <source>
        <dbReference type="ARBA" id="ARBA00022989"/>
    </source>
</evidence>